<dbReference type="EMBL" id="OY660884">
    <property type="protein sequence ID" value="CAJ1084156.1"/>
    <property type="molecule type" value="Genomic_DNA"/>
</dbReference>
<feature type="compositionally biased region" description="Polar residues" evidence="1">
    <location>
        <begin position="111"/>
        <end position="126"/>
    </location>
</feature>
<dbReference type="AlphaFoldDB" id="A0AAV1HDY0"/>
<organism evidence="2 3">
    <name type="scientific">Xyrichtys novacula</name>
    <name type="common">Pearly razorfish</name>
    <name type="synonym">Hemipteronotus novacula</name>
    <dbReference type="NCBI Taxonomy" id="13765"/>
    <lineage>
        <taxon>Eukaryota</taxon>
        <taxon>Metazoa</taxon>
        <taxon>Chordata</taxon>
        <taxon>Craniata</taxon>
        <taxon>Vertebrata</taxon>
        <taxon>Euteleostomi</taxon>
        <taxon>Actinopterygii</taxon>
        <taxon>Neopterygii</taxon>
        <taxon>Teleostei</taxon>
        <taxon>Neoteleostei</taxon>
        <taxon>Acanthomorphata</taxon>
        <taxon>Eupercaria</taxon>
        <taxon>Labriformes</taxon>
        <taxon>Labridae</taxon>
        <taxon>Xyrichtys</taxon>
    </lineage>
</organism>
<evidence type="ECO:0000313" key="3">
    <source>
        <dbReference type="Proteomes" id="UP001178508"/>
    </source>
</evidence>
<dbReference type="Proteomes" id="UP001178508">
    <property type="component" value="Chromosome 21"/>
</dbReference>
<accession>A0AAV1HDY0</accession>
<proteinExistence type="predicted"/>
<evidence type="ECO:0000313" key="2">
    <source>
        <dbReference type="EMBL" id="CAJ1084156.1"/>
    </source>
</evidence>
<reference evidence="2" key="1">
    <citation type="submission" date="2023-08" db="EMBL/GenBank/DDBJ databases">
        <authorList>
            <person name="Alioto T."/>
            <person name="Alioto T."/>
            <person name="Gomez Garrido J."/>
        </authorList>
    </citation>
    <scope>NUCLEOTIDE SEQUENCE</scope>
</reference>
<feature type="compositionally biased region" description="Acidic residues" evidence="1">
    <location>
        <begin position="39"/>
        <end position="52"/>
    </location>
</feature>
<protein>
    <submittedName>
        <fullName evidence="2">Uncharacterized protein LOC110006139</fullName>
    </submittedName>
</protein>
<feature type="region of interest" description="Disordered" evidence="1">
    <location>
        <begin position="98"/>
        <end position="151"/>
    </location>
</feature>
<keyword evidence="3" id="KW-1185">Reference proteome</keyword>
<evidence type="ECO:0000256" key="1">
    <source>
        <dbReference type="SAM" id="MobiDB-lite"/>
    </source>
</evidence>
<feature type="region of interest" description="Disordered" evidence="1">
    <location>
        <begin position="33"/>
        <end position="83"/>
    </location>
</feature>
<gene>
    <name evidence="2" type="ORF">XNOV1_A002100</name>
</gene>
<name>A0AAV1HDY0_XYRNO</name>
<sequence>MADNPPRRSDGRYQSKRRPECYSLEKALEMLGLIGGENSEVEDLSDTDDPVGDAEYQPPPSSSEEDSSGCEDPIPQPCQPIRGRKRFCDEYEGYRSDRDIARSCTPRRRSQTQQDEAYVSEDTTPGPSCIERSKKGRGMRWKASSLTPDEA</sequence>